<reference evidence="2" key="1">
    <citation type="journal article" date="2022" name="Int. J. Mol. Sci.">
        <title>Draft Genome of Tanacetum Coccineum: Genomic Comparison of Closely Related Tanacetum-Family Plants.</title>
        <authorList>
            <person name="Yamashiro T."/>
            <person name="Shiraishi A."/>
            <person name="Nakayama K."/>
            <person name="Satake H."/>
        </authorList>
    </citation>
    <scope>NUCLEOTIDE SEQUENCE</scope>
</reference>
<protein>
    <submittedName>
        <fullName evidence="2">Reverse transcriptase domain-containing protein</fullName>
    </submittedName>
</protein>
<accession>A0ABQ5BHB4</accession>
<comment type="caution">
    <text evidence="2">The sequence shown here is derived from an EMBL/GenBank/DDBJ whole genome shotgun (WGS) entry which is preliminary data.</text>
</comment>
<feature type="compositionally biased region" description="Acidic residues" evidence="1">
    <location>
        <begin position="465"/>
        <end position="474"/>
    </location>
</feature>
<gene>
    <name evidence="2" type="ORF">Tco_0861108</name>
</gene>
<dbReference type="Proteomes" id="UP001151760">
    <property type="component" value="Unassembled WGS sequence"/>
</dbReference>
<keyword evidence="2" id="KW-0695">RNA-directed DNA polymerase</keyword>
<evidence type="ECO:0000313" key="3">
    <source>
        <dbReference type="Proteomes" id="UP001151760"/>
    </source>
</evidence>
<evidence type="ECO:0000313" key="2">
    <source>
        <dbReference type="EMBL" id="GJT14066.1"/>
    </source>
</evidence>
<proteinExistence type="predicted"/>
<name>A0ABQ5BHB4_9ASTR</name>
<feature type="compositionally biased region" description="Basic and acidic residues" evidence="1">
    <location>
        <begin position="395"/>
        <end position="412"/>
    </location>
</feature>
<keyword evidence="3" id="KW-1185">Reference proteome</keyword>
<dbReference type="GO" id="GO:0003964">
    <property type="term" value="F:RNA-directed DNA polymerase activity"/>
    <property type="evidence" value="ECO:0007669"/>
    <property type="project" value="UniProtKB-KW"/>
</dbReference>
<evidence type="ECO:0000256" key="1">
    <source>
        <dbReference type="SAM" id="MobiDB-lite"/>
    </source>
</evidence>
<feature type="region of interest" description="Disordered" evidence="1">
    <location>
        <begin position="446"/>
        <end position="474"/>
    </location>
</feature>
<sequence length="474" mass="52735">MSALRLVDGAGSGIAPSESMAAPSMLVFRISVWCLTFSWTLKSSGLLRALGCTLVVSPFKLVSFAEQVCITPMKDYQMETDDPPLKSVSIDENNSSDYGTNQSILVMSMVLMKEADPKVKAFANVVKGANGAANNDNTKKKINIRTLISEDKVENSDFVLPIESIQIVKTSLLIHLAWKEFGFQKIMRDDDGFFYFKFESNKGMEQFLNKKVPVWVKMLKVLVVAYTEDGLSRITSQIGRPIMVDSFTSETVCNLGSYNRVCSYINGPNGNHCGKSSKTKGGGYRLSPIEDGAECILLKELNLIYEWKTSTLFRMSKCLGMIQNCSYTKKAYEAVKPTLFFGLETSNKMGYTLRLTHTKKKTKNQANVQPKQFGGLKLNKPTSTMVWKKKATQPRRVEKGESPNAQNHKDKPATNPSKTYSSAPKADDIVLKNSFSQLVENAEVEWGDDQTWGNAKHAVSTINESDSEEVDEDN</sequence>
<keyword evidence="2" id="KW-0548">Nucleotidyltransferase</keyword>
<feature type="region of interest" description="Disordered" evidence="1">
    <location>
        <begin position="360"/>
        <end position="379"/>
    </location>
</feature>
<feature type="region of interest" description="Disordered" evidence="1">
    <location>
        <begin position="384"/>
        <end position="426"/>
    </location>
</feature>
<organism evidence="2 3">
    <name type="scientific">Tanacetum coccineum</name>
    <dbReference type="NCBI Taxonomy" id="301880"/>
    <lineage>
        <taxon>Eukaryota</taxon>
        <taxon>Viridiplantae</taxon>
        <taxon>Streptophyta</taxon>
        <taxon>Embryophyta</taxon>
        <taxon>Tracheophyta</taxon>
        <taxon>Spermatophyta</taxon>
        <taxon>Magnoliopsida</taxon>
        <taxon>eudicotyledons</taxon>
        <taxon>Gunneridae</taxon>
        <taxon>Pentapetalae</taxon>
        <taxon>asterids</taxon>
        <taxon>campanulids</taxon>
        <taxon>Asterales</taxon>
        <taxon>Asteraceae</taxon>
        <taxon>Asteroideae</taxon>
        <taxon>Anthemideae</taxon>
        <taxon>Anthemidinae</taxon>
        <taxon>Tanacetum</taxon>
    </lineage>
</organism>
<dbReference type="EMBL" id="BQNB010013281">
    <property type="protein sequence ID" value="GJT14066.1"/>
    <property type="molecule type" value="Genomic_DNA"/>
</dbReference>
<keyword evidence="2" id="KW-0808">Transferase</keyword>
<reference evidence="2" key="2">
    <citation type="submission" date="2022-01" db="EMBL/GenBank/DDBJ databases">
        <authorList>
            <person name="Yamashiro T."/>
            <person name="Shiraishi A."/>
            <person name="Satake H."/>
            <person name="Nakayama K."/>
        </authorList>
    </citation>
    <scope>NUCLEOTIDE SEQUENCE</scope>
</reference>